<evidence type="ECO:0000313" key="2">
    <source>
        <dbReference type="EMBL" id="KAG8199505.1"/>
    </source>
</evidence>
<proteinExistence type="predicted"/>
<protein>
    <submittedName>
        <fullName evidence="2">Uncharacterized protein</fullName>
    </submittedName>
</protein>
<accession>A0AAV6VTQ2</accession>
<reference evidence="2 3" key="1">
    <citation type="journal article" date="2022" name="Nat. Ecol. Evol.">
        <title>A masculinizing supergene underlies an exaggerated male reproductive morph in a spider.</title>
        <authorList>
            <person name="Hendrickx F."/>
            <person name="De Corte Z."/>
            <person name="Sonet G."/>
            <person name="Van Belleghem S.M."/>
            <person name="Kostlbacher S."/>
            <person name="Vangestel C."/>
        </authorList>
    </citation>
    <scope>NUCLEOTIDE SEQUENCE [LARGE SCALE GENOMIC DNA]</scope>
    <source>
        <strain evidence="2">W744_W776</strain>
    </source>
</reference>
<sequence length="269" mass="29916">MDPKGERNLIQRTPLDPSGVLLHPLMLTQNTAVDVHTSTTHLQQRNTACIRFYGNNDHVPSRSRNPIRVGTQCFSIERSFQLNGLRHGFGVSIMAEGRNSELGKKDLTPNYIEAEGEGAGSHITANRKMNGVSESSIDCYRNIRASPQMAGPTTRGWRKRYCSLLLPDSSSSSFGFYDDVEMWEPKTNCLLNCPGEAKNSHYLSGGALDDPSSFLIRLSDPRVMNQRTEVLQGRVLMPIVRACIHSGARVKKKNSSDNPTHGFRNTLEL</sequence>
<dbReference type="EMBL" id="JAFNEN010000026">
    <property type="protein sequence ID" value="KAG8199505.1"/>
    <property type="molecule type" value="Genomic_DNA"/>
</dbReference>
<dbReference type="Proteomes" id="UP000827092">
    <property type="component" value="Unassembled WGS sequence"/>
</dbReference>
<evidence type="ECO:0000256" key="1">
    <source>
        <dbReference type="SAM" id="MobiDB-lite"/>
    </source>
</evidence>
<comment type="caution">
    <text evidence="2">The sequence shown here is derived from an EMBL/GenBank/DDBJ whole genome shotgun (WGS) entry which is preliminary data.</text>
</comment>
<dbReference type="AlphaFoldDB" id="A0AAV6VTQ2"/>
<evidence type="ECO:0000313" key="3">
    <source>
        <dbReference type="Proteomes" id="UP000827092"/>
    </source>
</evidence>
<feature type="region of interest" description="Disordered" evidence="1">
    <location>
        <begin position="250"/>
        <end position="269"/>
    </location>
</feature>
<name>A0AAV6VTQ2_9ARAC</name>
<gene>
    <name evidence="2" type="ORF">JTE90_009352</name>
</gene>
<keyword evidence="3" id="KW-1185">Reference proteome</keyword>
<organism evidence="2 3">
    <name type="scientific">Oedothorax gibbosus</name>
    <dbReference type="NCBI Taxonomy" id="931172"/>
    <lineage>
        <taxon>Eukaryota</taxon>
        <taxon>Metazoa</taxon>
        <taxon>Ecdysozoa</taxon>
        <taxon>Arthropoda</taxon>
        <taxon>Chelicerata</taxon>
        <taxon>Arachnida</taxon>
        <taxon>Araneae</taxon>
        <taxon>Araneomorphae</taxon>
        <taxon>Entelegynae</taxon>
        <taxon>Araneoidea</taxon>
        <taxon>Linyphiidae</taxon>
        <taxon>Erigoninae</taxon>
        <taxon>Oedothorax</taxon>
    </lineage>
</organism>